<evidence type="ECO:0000256" key="4">
    <source>
        <dbReference type="ARBA" id="ARBA00022691"/>
    </source>
</evidence>
<dbReference type="GO" id="GO:0032259">
    <property type="term" value="P:methylation"/>
    <property type="evidence" value="ECO:0007669"/>
    <property type="project" value="UniProtKB-KW"/>
</dbReference>
<evidence type="ECO:0000256" key="5">
    <source>
        <dbReference type="ARBA" id="ARBA00022884"/>
    </source>
</evidence>
<dbReference type="InterPro" id="IPR006027">
    <property type="entry name" value="NusB_RsmB_TIM44"/>
</dbReference>
<dbReference type="PRINTS" id="PR02008">
    <property type="entry name" value="RCMTFAMILY"/>
</dbReference>
<dbReference type="PROSITE" id="PS01153">
    <property type="entry name" value="NOL1_NOP2_SUN"/>
    <property type="match status" value="1"/>
</dbReference>
<feature type="compositionally biased region" description="Low complexity" evidence="7">
    <location>
        <begin position="38"/>
        <end position="49"/>
    </location>
</feature>
<dbReference type="Gene3D" id="1.10.940.10">
    <property type="entry name" value="NusB-like"/>
    <property type="match status" value="1"/>
</dbReference>
<protein>
    <submittedName>
        <fullName evidence="9">RsmB/NOP family class I SAM-dependent RNA methyltransferase</fullName>
        <ecNumber evidence="9">2.1.1.-</ecNumber>
    </submittedName>
</protein>
<evidence type="ECO:0000256" key="1">
    <source>
        <dbReference type="ARBA" id="ARBA00007494"/>
    </source>
</evidence>
<dbReference type="RefSeq" id="WP_418159682.1">
    <property type="nucleotide sequence ID" value="NZ_JBBLZC010000010.1"/>
</dbReference>
<dbReference type="InterPro" id="IPR035926">
    <property type="entry name" value="NusB-like_sf"/>
</dbReference>
<proteinExistence type="inferred from homology"/>
<name>A0ABU8XTX4_9PROT</name>
<feature type="binding site" evidence="6">
    <location>
        <position position="315"/>
    </location>
    <ligand>
        <name>S-adenosyl-L-methionine</name>
        <dbReference type="ChEBI" id="CHEBI:59789"/>
    </ligand>
</feature>
<dbReference type="InterPro" id="IPR049560">
    <property type="entry name" value="MeTrfase_RsmB-F_NOP2_cat"/>
</dbReference>
<feature type="compositionally biased region" description="Basic and acidic residues" evidence="7">
    <location>
        <begin position="1"/>
        <end position="11"/>
    </location>
</feature>
<dbReference type="Gene3D" id="3.40.50.150">
    <property type="entry name" value="Vaccinia Virus protein VP39"/>
    <property type="match status" value="1"/>
</dbReference>
<sequence length="480" mass="52075">MNERGSHDRRNQPRGGSGERAGNLARRKPGLEKGKPTGGTPPAATTTRPSTPPAGPNARRIALDVLDRVLGPDHRAFDETFQGHPQLAKLAVRDRAFARLLVTTVLRRLGQIDHTVLPLLRYRPKELRVHNMLRLGAAQLLFLSTPPHAAVAETVRLAAAGFTREMPMLNAVLRRLATEGRQMLEGQDAPRLNTPKWLWESWVGAYGEERTRAIAAMHLIEPPLDLSVKREPERWADALGAEILPTGTLRRRAGGLVDALPGYDEGAWWVQDAAAALPALLLGRIKGRRVLDIGAAPGGKTAQLCAAGATVTALERSPRRAEFLVRNLGRLTLDAEIVVADALEWQAPEPFDAVLLDAPCSATGTIRRHPDVLWAKSPADVARLVEAQSRLLEAAVRFLKPGGVLVYAVCSLQPEEGPERIAALLASDAPVVRDPIGRAELKGLPVDLSPEGEVRTLPCHLAESGGLDGFFIARLRRRDA</sequence>
<evidence type="ECO:0000259" key="8">
    <source>
        <dbReference type="PROSITE" id="PS51686"/>
    </source>
</evidence>
<evidence type="ECO:0000256" key="6">
    <source>
        <dbReference type="PROSITE-ProRule" id="PRU01023"/>
    </source>
</evidence>
<dbReference type="Proteomes" id="UP001375743">
    <property type="component" value="Unassembled WGS sequence"/>
</dbReference>
<dbReference type="PROSITE" id="PS51686">
    <property type="entry name" value="SAM_MT_RSMB_NOP"/>
    <property type="match status" value="1"/>
</dbReference>
<dbReference type="CDD" id="cd02440">
    <property type="entry name" value="AdoMet_MTases"/>
    <property type="match status" value="1"/>
</dbReference>
<dbReference type="EC" id="2.1.1.-" evidence="9"/>
<reference evidence="9 10" key="1">
    <citation type="submission" date="2024-01" db="EMBL/GenBank/DDBJ databases">
        <title>Multi-omics insights into the function and evolution of sodium benzoate biodegradation pathways in Benzoatithermus flavus gen. nov., sp. nov. from hot spring.</title>
        <authorList>
            <person name="Hu C.-J."/>
            <person name="Li W.-J."/>
        </authorList>
    </citation>
    <scope>NUCLEOTIDE SEQUENCE [LARGE SCALE GENOMIC DNA]</scope>
    <source>
        <strain evidence="9 10">SYSU G07066</strain>
    </source>
</reference>
<comment type="caution">
    <text evidence="6">Lacks conserved residue(s) required for the propagation of feature annotation.</text>
</comment>
<dbReference type="InterPro" id="IPR029063">
    <property type="entry name" value="SAM-dependent_MTases_sf"/>
</dbReference>
<dbReference type="InterPro" id="IPR023267">
    <property type="entry name" value="RCMT"/>
</dbReference>
<dbReference type="EMBL" id="JBBLZC010000010">
    <property type="protein sequence ID" value="MEK0083838.1"/>
    <property type="molecule type" value="Genomic_DNA"/>
</dbReference>
<feature type="active site" description="Nucleophile" evidence="6">
    <location>
        <position position="410"/>
    </location>
</feature>
<dbReference type="InterPro" id="IPR001678">
    <property type="entry name" value="MeTrfase_RsmB-F_NOP2_dom"/>
</dbReference>
<feature type="region of interest" description="Disordered" evidence="7">
    <location>
        <begin position="1"/>
        <end position="58"/>
    </location>
</feature>
<feature type="domain" description="SAM-dependent MTase RsmB/NOP-type" evidence="8">
    <location>
        <begin position="186"/>
        <end position="478"/>
    </location>
</feature>
<dbReference type="PANTHER" id="PTHR22807:SF61">
    <property type="entry name" value="NOL1_NOP2_SUN FAMILY PROTEIN _ ANTITERMINATION NUSB DOMAIN-CONTAINING PROTEIN"/>
    <property type="match status" value="1"/>
</dbReference>
<gene>
    <name evidence="9" type="ORF">U1T56_11815</name>
</gene>
<dbReference type="SUPFAM" id="SSF48013">
    <property type="entry name" value="NusB-like"/>
    <property type="match status" value="1"/>
</dbReference>
<keyword evidence="3 6" id="KW-0808">Transferase</keyword>
<dbReference type="Pfam" id="PF01189">
    <property type="entry name" value="Methyltr_RsmB-F"/>
    <property type="match status" value="1"/>
</dbReference>
<keyword evidence="4 6" id="KW-0949">S-adenosyl-L-methionine</keyword>
<evidence type="ECO:0000256" key="2">
    <source>
        <dbReference type="ARBA" id="ARBA00022603"/>
    </source>
</evidence>
<keyword evidence="5 6" id="KW-0694">RNA-binding</keyword>
<keyword evidence="2 6" id="KW-0489">Methyltransferase</keyword>
<comment type="caution">
    <text evidence="9">The sequence shown here is derived from an EMBL/GenBank/DDBJ whole genome shotgun (WGS) entry which is preliminary data.</text>
</comment>
<dbReference type="SUPFAM" id="SSF53335">
    <property type="entry name" value="S-adenosyl-L-methionine-dependent methyltransferases"/>
    <property type="match status" value="1"/>
</dbReference>
<organism evidence="9 10">
    <name type="scientific">Benzoatithermus flavus</name>
    <dbReference type="NCBI Taxonomy" id="3108223"/>
    <lineage>
        <taxon>Bacteria</taxon>
        <taxon>Pseudomonadati</taxon>
        <taxon>Pseudomonadota</taxon>
        <taxon>Alphaproteobacteria</taxon>
        <taxon>Geminicoccales</taxon>
        <taxon>Geminicoccaceae</taxon>
        <taxon>Benzoatithermus</taxon>
    </lineage>
</organism>
<dbReference type="InterPro" id="IPR018314">
    <property type="entry name" value="RsmB/NOL1/NOP2-like_CS"/>
</dbReference>
<keyword evidence="10" id="KW-1185">Reference proteome</keyword>
<feature type="binding site" evidence="6">
    <location>
        <position position="357"/>
    </location>
    <ligand>
        <name>S-adenosyl-L-methionine</name>
        <dbReference type="ChEBI" id="CHEBI:59789"/>
    </ligand>
</feature>
<evidence type="ECO:0000256" key="3">
    <source>
        <dbReference type="ARBA" id="ARBA00022679"/>
    </source>
</evidence>
<evidence type="ECO:0000256" key="7">
    <source>
        <dbReference type="SAM" id="MobiDB-lite"/>
    </source>
</evidence>
<dbReference type="GO" id="GO:0008168">
    <property type="term" value="F:methyltransferase activity"/>
    <property type="evidence" value="ECO:0007669"/>
    <property type="project" value="UniProtKB-KW"/>
</dbReference>
<dbReference type="PANTHER" id="PTHR22807">
    <property type="entry name" value="NOP2 YEAST -RELATED NOL1/NOP2/FMU SUN DOMAIN-CONTAINING"/>
    <property type="match status" value="1"/>
</dbReference>
<dbReference type="Pfam" id="PF01029">
    <property type="entry name" value="NusB"/>
    <property type="match status" value="1"/>
</dbReference>
<comment type="similarity">
    <text evidence="1 6">Belongs to the class I-like SAM-binding methyltransferase superfamily. RsmB/NOP family.</text>
</comment>
<evidence type="ECO:0000313" key="9">
    <source>
        <dbReference type="EMBL" id="MEK0083838.1"/>
    </source>
</evidence>
<evidence type="ECO:0000313" key="10">
    <source>
        <dbReference type="Proteomes" id="UP001375743"/>
    </source>
</evidence>
<feature type="binding site" evidence="6">
    <location>
        <position position="341"/>
    </location>
    <ligand>
        <name>S-adenosyl-L-methionine</name>
        <dbReference type="ChEBI" id="CHEBI:59789"/>
    </ligand>
</feature>
<accession>A0ABU8XTX4</accession>